<name>A0A2C9LEX5_BIOGL</name>
<evidence type="ECO:0000313" key="2">
    <source>
        <dbReference type="EnsemblMetazoa" id="BGLB030200-PA"/>
    </source>
</evidence>
<dbReference type="AlphaFoldDB" id="A0A2C9LEX5"/>
<dbReference type="VEuPathDB" id="VectorBase:BGLAX_050127"/>
<feature type="coiled-coil region" evidence="1">
    <location>
        <begin position="33"/>
        <end position="113"/>
    </location>
</feature>
<dbReference type="KEGG" id="bgt:106078914"/>
<dbReference type="Proteomes" id="UP000076420">
    <property type="component" value="Unassembled WGS sequence"/>
</dbReference>
<feature type="coiled-coil region" evidence="1">
    <location>
        <begin position="213"/>
        <end position="247"/>
    </location>
</feature>
<protein>
    <submittedName>
        <fullName evidence="2">Uncharacterized protein</fullName>
    </submittedName>
</protein>
<dbReference type="EnsemblMetazoa" id="BGLB030200-RA">
    <property type="protein sequence ID" value="BGLB030200-PA"/>
    <property type="gene ID" value="BGLB030200"/>
</dbReference>
<dbReference type="VEuPathDB" id="VectorBase:BGLB030200"/>
<organism evidence="2 3">
    <name type="scientific">Biomphalaria glabrata</name>
    <name type="common">Bloodfluke planorb</name>
    <name type="synonym">Freshwater snail</name>
    <dbReference type="NCBI Taxonomy" id="6526"/>
    <lineage>
        <taxon>Eukaryota</taxon>
        <taxon>Metazoa</taxon>
        <taxon>Spiralia</taxon>
        <taxon>Lophotrochozoa</taxon>
        <taxon>Mollusca</taxon>
        <taxon>Gastropoda</taxon>
        <taxon>Heterobranchia</taxon>
        <taxon>Euthyneura</taxon>
        <taxon>Panpulmonata</taxon>
        <taxon>Hygrophila</taxon>
        <taxon>Lymnaeoidea</taxon>
        <taxon>Planorbidae</taxon>
        <taxon>Biomphalaria</taxon>
    </lineage>
</organism>
<evidence type="ECO:0000313" key="3">
    <source>
        <dbReference type="Proteomes" id="UP000076420"/>
    </source>
</evidence>
<sequence length="256" mass="29858">MIVPMSPPFNTRIDFTQVYYYINDTWNSQSHATDKEKEELEQLLEERNNTISKLQETIDNLKSELCAKVKVISEFEVTVREKELAMSKQEDLAKEQEVESKRLESDHQTLLNQISQRDITIRGLNESIRIRDERLREKDDILFKLNSTIDEHKKEMKHLGEKLLRTSSLISEKDAAISVLRGQISSSSVLLRDTPASCQTDAEKESFRLKEALNSLQLDHDHLVNEKKQLEATLEKSRQALDEAMLMWDRERNDLQ</sequence>
<reference evidence="2" key="1">
    <citation type="submission" date="2020-05" db="UniProtKB">
        <authorList>
            <consortium name="EnsemblMetazoa"/>
        </authorList>
    </citation>
    <scope>IDENTIFICATION</scope>
    <source>
        <strain evidence="2">BB02</strain>
    </source>
</reference>
<proteinExistence type="predicted"/>
<keyword evidence="1" id="KW-0175">Coiled coil</keyword>
<accession>A0A2C9LEX5</accession>
<gene>
    <name evidence="2" type="primary">106078914</name>
</gene>
<evidence type="ECO:0000256" key="1">
    <source>
        <dbReference type="SAM" id="Coils"/>
    </source>
</evidence>